<sequence length="204" mass="23234">MFYLKDILTFDQGRLWNGFRNGCLAVANCRGRFFSVIIDHIRNSRLWDEFTNLCSKIANYRGSFFLGLKDGLWPGFRNGCISSANCRGRFFPVIKECLQSTINDDDDMELSMKSEKSALTQNVFDYNLFIPFKENASSDSCRLIQAYKRSKISGSQNSQMLFLCGVLSEEIFSALTDIKLIIRVSIKFNGYSTIAQNTTIQSPN</sequence>
<evidence type="ECO:0000313" key="2">
    <source>
        <dbReference type="Proteomes" id="UP000507470"/>
    </source>
</evidence>
<reference evidence="1 2" key="1">
    <citation type="submission" date="2020-06" db="EMBL/GenBank/DDBJ databases">
        <authorList>
            <person name="Li R."/>
            <person name="Bekaert M."/>
        </authorList>
    </citation>
    <scope>NUCLEOTIDE SEQUENCE [LARGE SCALE GENOMIC DNA]</scope>
    <source>
        <strain evidence="2">wild</strain>
    </source>
</reference>
<protein>
    <submittedName>
        <fullName evidence="1">Uncharacterized protein</fullName>
    </submittedName>
</protein>
<organism evidence="1 2">
    <name type="scientific">Mytilus coruscus</name>
    <name type="common">Sea mussel</name>
    <dbReference type="NCBI Taxonomy" id="42192"/>
    <lineage>
        <taxon>Eukaryota</taxon>
        <taxon>Metazoa</taxon>
        <taxon>Spiralia</taxon>
        <taxon>Lophotrochozoa</taxon>
        <taxon>Mollusca</taxon>
        <taxon>Bivalvia</taxon>
        <taxon>Autobranchia</taxon>
        <taxon>Pteriomorphia</taxon>
        <taxon>Mytilida</taxon>
        <taxon>Mytiloidea</taxon>
        <taxon>Mytilidae</taxon>
        <taxon>Mytilinae</taxon>
        <taxon>Mytilus</taxon>
    </lineage>
</organism>
<name>A0A6J8DLP4_MYTCO</name>
<dbReference type="AlphaFoldDB" id="A0A6J8DLP4"/>
<proteinExistence type="predicted"/>
<evidence type="ECO:0000313" key="1">
    <source>
        <dbReference type="EMBL" id="CAC5408502.1"/>
    </source>
</evidence>
<dbReference type="EMBL" id="CACVKT020007548">
    <property type="protein sequence ID" value="CAC5408502.1"/>
    <property type="molecule type" value="Genomic_DNA"/>
</dbReference>
<dbReference type="Proteomes" id="UP000507470">
    <property type="component" value="Unassembled WGS sequence"/>
</dbReference>
<gene>
    <name evidence="1" type="ORF">MCOR_41887</name>
</gene>
<accession>A0A6J8DLP4</accession>
<keyword evidence="2" id="KW-1185">Reference proteome</keyword>